<reference evidence="2" key="1">
    <citation type="submission" date="2023-10" db="EMBL/GenBank/DDBJ databases">
        <authorList>
            <person name="Domelevo Entfellner J.-B."/>
        </authorList>
    </citation>
    <scope>NUCLEOTIDE SEQUENCE</scope>
</reference>
<accession>A0AA87B8L8</accession>
<feature type="chain" id="PRO_5041650484" evidence="1">
    <location>
        <begin position="21"/>
        <end position="157"/>
    </location>
</feature>
<organism evidence="2 3">
    <name type="scientific">Sphenostylis stenocarpa</name>
    <dbReference type="NCBI Taxonomy" id="92480"/>
    <lineage>
        <taxon>Eukaryota</taxon>
        <taxon>Viridiplantae</taxon>
        <taxon>Streptophyta</taxon>
        <taxon>Embryophyta</taxon>
        <taxon>Tracheophyta</taxon>
        <taxon>Spermatophyta</taxon>
        <taxon>Magnoliopsida</taxon>
        <taxon>eudicotyledons</taxon>
        <taxon>Gunneridae</taxon>
        <taxon>Pentapetalae</taxon>
        <taxon>rosids</taxon>
        <taxon>fabids</taxon>
        <taxon>Fabales</taxon>
        <taxon>Fabaceae</taxon>
        <taxon>Papilionoideae</taxon>
        <taxon>50 kb inversion clade</taxon>
        <taxon>NPAAA clade</taxon>
        <taxon>indigoferoid/millettioid clade</taxon>
        <taxon>Phaseoleae</taxon>
        <taxon>Sphenostylis</taxon>
    </lineage>
</organism>
<dbReference type="AlphaFoldDB" id="A0AA87B8L8"/>
<dbReference type="Proteomes" id="UP001189624">
    <property type="component" value="Chromosome 11"/>
</dbReference>
<name>A0AA87B8L8_9FABA</name>
<protein>
    <submittedName>
        <fullName evidence="2">Uncharacterized protein</fullName>
    </submittedName>
</protein>
<keyword evidence="1" id="KW-0732">Signal</keyword>
<evidence type="ECO:0000313" key="3">
    <source>
        <dbReference type="Proteomes" id="UP001189624"/>
    </source>
</evidence>
<dbReference type="Gramene" id="rna-AYBTSS11_LOCUS30445">
    <property type="protein sequence ID" value="CAJ1978257.1"/>
    <property type="gene ID" value="gene-AYBTSS11_LOCUS30445"/>
</dbReference>
<evidence type="ECO:0000256" key="1">
    <source>
        <dbReference type="SAM" id="SignalP"/>
    </source>
</evidence>
<keyword evidence="3" id="KW-1185">Reference proteome</keyword>
<proteinExistence type="predicted"/>
<sequence>MGLDSLTFLLLGTCLKPLGLRNVYDEERDKGDSTSWEPSRRRSERLMLVITRDTSHSMSLTSNKDNVVGGRGIDSLSVNDDDSVQLVLNPHMLLRSSFKMYSVCEEGMHFYMGVMNIHRHSVVPRSTYHEDNLFMFWISVSLVGSVPSRKYSIIDVI</sequence>
<feature type="signal peptide" evidence="1">
    <location>
        <begin position="1"/>
        <end position="20"/>
    </location>
</feature>
<dbReference type="EMBL" id="OY731408">
    <property type="protein sequence ID" value="CAJ1978257.1"/>
    <property type="molecule type" value="Genomic_DNA"/>
</dbReference>
<evidence type="ECO:0000313" key="2">
    <source>
        <dbReference type="EMBL" id="CAJ1978257.1"/>
    </source>
</evidence>
<gene>
    <name evidence="2" type="ORF">AYBTSS11_LOCUS30445</name>
</gene>